<dbReference type="HAMAP" id="MF_00104">
    <property type="entry name" value="RNase_III"/>
    <property type="match status" value="1"/>
</dbReference>
<accession>A0A1G1VLU9</accession>
<dbReference type="CDD" id="cd10845">
    <property type="entry name" value="DSRM_RNAse_III_family"/>
    <property type="match status" value="1"/>
</dbReference>
<keyword evidence="13 15" id="KW-0460">Magnesium</keyword>
<comment type="subunit">
    <text evidence="4 15">Homodimer.</text>
</comment>
<dbReference type="InterPro" id="IPR036389">
    <property type="entry name" value="RNase_III_sf"/>
</dbReference>
<dbReference type="GO" id="GO:0005737">
    <property type="term" value="C:cytoplasm"/>
    <property type="evidence" value="ECO:0007669"/>
    <property type="project" value="UniProtKB-SubCell"/>
</dbReference>
<comment type="similarity">
    <text evidence="3">Belongs to the ribonuclease III family.</text>
</comment>
<dbReference type="GO" id="GO:0004525">
    <property type="term" value="F:ribonuclease III activity"/>
    <property type="evidence" value="ECO:0007669"/>
    <property type="project" value="UniProtKB-UniRule"/>
</dbReference>
<dbReference type="Pfam" id="PF00035">
    <property type="entry name" value="dsrm"/>
    <property type="match status" value="1"/>
</dbReference>
<evidence type="ECO:0000256" key="1">
    <source>
        <dbReference type="ARBA" id="ARBA00000109"/>
    </source>
</evidence>
<feature type="active site" evidence="15">
    <location>
        <position position="41"/>
    </location>
</feature>
<dbReference type="InterPro" id="IPR011907">
    <property type="entry name" value="RNase_III"/>
</dbReference>
<comment type="subcellular location">
    <subcellularLocation>
        <location evidence="2 15">Cytoplasm</location>
    </subcellularLocation>
</comment>
<dbReference type="GO" id="GO:0003725">
    <property type="term" value="F:double-stranded RNA binding"/>
    <property type="evidence" value="ECO:0007669"/>
    <property type="project" value="TreeGrafter"/>
</dbReference>
<evidence type="ECO:0000256" key="10">
    <source>
        <dbReference type="ARBA" id="ARBA00022723"/>
    </source>
</evidence>
<feature type="domain" description="RNase III" evidence="18">
    <location>
        <begin position="1"/>
        <end position="124"/>
    </location>
</feature>
<dbReference type="GO" id="GO:0010468">
    <property type="term" value="P:regulation of gene expression"/>
    <property type="evidence" value="ECO:0007669"/>
    <property type="project" value="TreeGrafter"/>
</dbReference>
<protein>
    <recommendedName>
        <fullName evidence="15">Ribonuclease 3</fullName>
        <ecNumber evidence="15">3.1.26.3</ecNumber>
    </recommendedName>
    <alternativeName>
        <fullName evidence="15">Ribonuclease III</fullName>
        <shortName evidence="15">RNase III</shortName>
    </alternativeName>
</protein>
<dbReference type="CDD" id="cd00593">
    <property type="entry name" value="RIBOc"/>
    <property type="match status" value="1"/>
</dbReference>
<evidence type="ECO:0000313" key="20">
    <source>
        <dbReference type="Proteomes" id="UP000177324"/>
    </source>
</evidence>
<evidence type="ECO:0000256" key="12">
    <source>
        <dbReference type="ARBA" id="ARBA00022801"/>
    </source>
</evidence>
<dbReference type="PANTHER" id="PTHR11207">
    <property type="entry name" value="RIBONUCLEASE III"/>
    <property type="match status" value="1"/>
</dbReference>
<comment type="cofactor">
    <cofactor evidence="15">
        <name>Mg(2+)</name>
        <dbReference type="ChEBI" id="CHEBI:18420"/>
    </cofactor>
</comment>
<dbReference type="NCBIfam" id="TIGR02191">
    <property type="entry name" value="RNaseIII"/>
    <property type="match status" value="1"/>
</dbReference>
<evidence type="ECO:0000256" key="2">
    <source>
        <dbReference type="ARBA" id="ARBA00004496"/>
    </source>
</evidence>
<dbReference type="STRING" id="1797589.A2784_01310"/>
<keyword evidence="8 15" id="KW-0819">tRNA processing</keyword>
<dbReference type="GO" id="GO:0019843">
    <property type="term" value="F:rRNA binding"/>
    <property type="evidence" value="ECO:0007669"/>
    <property type="project" value="UniProtKB-KW"/>
</dbReference>
<evidence type="ECO:0000256" key="14">
    <source>
        <dbReference type="ARBA" id="ARBA00022884"/>
    </source>
</evidence>
<dbReference type="PROSITE" id="PS50137">
    <property type="entry name" value="DS_RBD"/>
    <property type="match status" value="1"/>
</dbReference>
<comment type="catalytic activity">
    <reaction evidence="1 15">
        <text>Endonucleolytic cleavage to 5'-phosphomonoester.</text>
        <dbReference type="EC" id="3.1.26.3"/>
    </reaction>
</comment>
<keyword evidence="10 15" id="KW-0479">Metal-binding</keyword>
<dbReference type="SMART" id="SM00535">
    <property type="entry name" value="RIBOc"/>
    <property type="match status" value="1"/>
</dbReference>
<organism evidence="19 20">
    <name type="scientific">Candidatus Chisholmbacteria bacterium RIFCSPHIGHO2_01_FULL_48_12</name>
    <dbReference type="NCBI Taxonomy" id="1797589"/>
    <lineage>
        <taxon>Bacteria</taxon>
        <taxon>Candidatus Chisholmiibacteriota</taxon>
    </lineage>
</organism>
<evidence type="ECO:0000256" key="5">
    <source>
        <dbReference type="ARBA" id="ARBA00022490"/>
    </source>
</evidence>
<evidence type="ECO:0000256" key="16">
    <source>
        <dbReference type="SAM" id="MobiDB-lite"/>
    </source>
</evidence>
<evidence type="ECO:0000256" key="6">
    <source>
        <dbReference type="ARBA" id="ARBA00022552"/>
    </source>
</evidence>
<sequence length="222" mass="24332">MNLKSYFKDHRLLDQALIHRSYLNEHRQVTQSNERLEFLGDAVLELVITQHLYAQFPHRPEGALTALRSALVKTSTLGQVAAKLGIGKSLKMSRGEADGGGRTNLSLLANTLEAIIGALYLDQGLPQVRRFIADHLLPLLPDIISRKLYQDFKSTLQETVQAKGLPAPDYQVVSVTGPDHDRHFTVTVSLSGQILGQGTGPTKQTAETSAARAALEKLSQTK</sequence>
<name>A0A1G1VLU9_9BACT</name>
<dbReference type="Proteomes" id="UP000177324">
    <property type="component" value="Unassembled WGS sequence"/>
</dbReference>
<dbReference type="PROSITE" id="PS50142">
    <property type="entry name" value="RNASE_3_2"/>
    <property type="match status" value="1"/>
</dbReference>
<gene>
    <name evidence="15" type="primary">rnc</name>
    <name evidence="19" type="ORF">A2784_01310</name>
</gene>
<feature type="active site" evidence="15">
    <location>
        <position position="113"/>
    </location>
</feature>
<dbReference type="InterPro" id="IPR000999">
    <property type="entry name" value="RNase_III_dom"/>
</dbReference>
<dbReference type="GO" id="GO:0046872">
    <property type="term" value="F:metal ion binding"/>
    <property type="evidence" value="ECO:0007669"/>
    <property type="project" value="UniProtKB-KW"/>
</dbReference>
<feature type="binding site" evidence="15">
    <location>
        <position position="110"/>
    </location>
    <ligand>
        <name>Mg(2+)</name>
        <dbReference type="ChEBI" id="CHEBI:18420"/>
    </ligand>
</feature>
<dbReference type="EC" id="3.1.26.3" evidence="15"/>
<keyword evidence="12 15" id="KW-0378">Hydrolase</keyword>
<feature type="domain" description="DRBM" evidence="17">
    <location>
        <begin position="151"/>
        <end position="220"/>
    </location>
</feature>
<keyword evidence="7 15" id="KW-0507">mRNA processing</keyword>
<dbReference type="Gene3D" id="3.30.160.20">
    <property type="match status" value="1"/>
</dbReference>
<dbReference type="SUPFAM" id="SSF69065">
    <property type="entry name" value="RNase III domain-like"/>
    <property type="match status" value="1"/>
</dbReference>
<evidence type="ECO:0000259" key="18">
    <source>
        <dbReference type="PROSITE" id="PS50142"/>
    </source>
</evidence>
<feature type="compositionally biased region" description="Polar residues" evidence="16">
    <location>
        <begin position="195"/>
        <end position="208"/>
    </location>
</feature>
<dbReference type="GO" id="GO:0006397">
    <property type="term" value="P:mRNA processing"/>
    <property type="evidence" value="ECO:0007669"/>
    <property type="project" value="UniProtKB-UniRule"/>
</dbReference>
<keyword evidence="11 15" id="KW-0255">Endonuclease</keyword>
<evidence type="ECO:0000259" key="17">
    <source>
        <dbReference type="PROSITE" id="PS50137"/>
    </source>
</evidence>
<evidence type="ECO:0000313" key="19">
    <source>
        <dbReference type="EMBL" id="OGY16314.1"/>
    </source>
</evidence>
<proteinExistence type="inferred from homology"/>
<dbReference type="SUPFAM" id="SSF54768">
    <property type="entry name" value="dsRNA-binding domain-like"/>
    <property type="match status" value="1"/>
</dbReference>
<dbReference type="InterPro" id="IPR014720">
    <property type="entry name" value="dsRBD_dom"/>
</dbReference>
<dbReference type="FunFam" id="3.30.160.20:FF:000003">
    <property type="entry name" value="Ribonuclease 3"/>
    <property type="match status" value="1"/>
</dbReference>
<keyword evidence="6 15" id="KW-0698">rRNA processing</keyword>
<dbReference type="PROSITE" id="PS00517">
    <property type="entry name" value="RNASE_3_1"/>
    <property type="match status" value="1"/>
</dbReference>
<evidence type="ECO:0000256" key="3">
    <source>
        <dbReference type="ARBA" id="ARBA00010183"/>
    </source>
</evidence>
<feature type="region of interest" description="Disordered" evidence="16">
    <location>
        <begin position="195"/>
        <end position="222"/>
    </location>
</feature>
<evidence type="ECO:0000256" key="13">
    <source>
        <dbReference type="ARBA" id="ARBA00022842"/>
    </source>
</evidence>
<comment type="function">
    <text evidence="15">Digests double-stranded RNA. Involved in the processing of primary rRNA transcript to yield the immediate precursors to the large and small rRNAs (23S and 16S). Processes some mRNAs, and tRNAs when they are encoded in the rRNA operon. Processes pre-crRNA and tracrRNA of type II CRISPR loci if present in the organism.</text>
</comment>
<evidence type="ECO:0000256" key="11">
    <source>
        <dbReference type="ARBA" id="ARBA00022759"/>
    </source>
</evidence>
<dbReference type="GO" id="GO:0042802">
    <property type="term" value="F:identical protein binding"/>
    <property type="evidence" value="ECO:0007669"/>
    <property type="project" value="UniProtKB-ARBA"/>
</dbReference>
<evidence type="ECO:0000256" key="15">
    <source>
        <dbReference type="HAMAP-Rule" id="MF_00104"/>
    </source>
</evidence>
<dbReference type="SMART" id="SM00358">
    <property type="entry name" value="DSRM"/>
    <property type="match status" value="1"/>
</dbReference>
<evidence type="ECO:0000256" key="9">
    <source>
        <dbReference type="ARBA" id="ARBA00022722"/>
    </source>
</evidence>
<dbReference type="AlphaFoldDB" id="A0A1G1VLU9"/>
<keyword evidence="9 15" id="KW-0540">Nuclease</keyword>
<keyword evidence="5 15" id="KW-0963">Cytoplasm</keyword>
<dbReference type="GO" id="GO:0008033">
    <property type="term" value="P:tRNA processing"/>
    <property type="evidence" value="ECO:0007669"/>
    <property type="project" value="UniProtKB-KW"/>
</dbReference>
<comment type="caution">
    <text evidence="19">The sequence shown here is derived from an EMBL/GenBank/DDBJ whole genome shotgun (WGS) entry which is preliminary data.</text>
</comment>
<feature type="binding site" evidence="15">
    <location>
        <position position="37"/>
    </location>
    <ligand>
        <name>Mg(2+)</name>
        <dbReference type="ChEBI" id="CHEBI:18420"/>
    </ligand>
</feature>
<keyword evidence="15" id="KW-0699">rRNA-binding</keyword>
<feature type="binding site" evidence="15">
    <location>
        <position position="113"/>
    </location>
    <ligand>
        <name>Mg(2+)</name>
        <dbReference type="ChEBI" id="CHEBI:18420"/>
    </ligand>
</feature>
<evidence type="ECO:0000256" key="4">
    <source>
        <dbReference type="ARBA" id="ARBA00011738"/>
    </source>
</evidence>
<evidence type="ECO:0000256" key="8">
    <source>
        <dbReference type="ARBA" id="ARBA00022694"/>
    </source>
</evidence>
<dbReference type="Pfam" id="PF14622">
    <property type="entry name" value="Ribonucleas_3_3"/>
    <property type="match status" value="1"/>
</dbReference>
<reference evidence="19 20" key="1">
    <citation type="journal article" date="2016" name="Nat. Commun.">
        <title>Thousands of microbial genomes shed light on interconnected biogeochemical processes in an aquifer system.</title>
        <authorList>
            <person name="Anantharaman K."/>
            <person name="Brown C.T."/>
            <person name="Hug L.A."/>
            <person name="Sharon I."/>
            <person name="Castelle C.J."/>
            <person name="Probst A.J."/>
            <person name="Thomas B.C."/>
            <person name="Singh A."/>
            <person name="Wilkins M.J."/>
            <person name="Karaoz U."/>
            <person name="Brodie E.L."/>
            <person name="Williams K.H."/>
            <person name="Hubbard S.S."/>
            <person name="Banfield J.F."/>
        </authorList>
    </citation>
    <scope>NUCLEOTIDE SEQUENCE [LARGE SCALE GENOMIC DNA]</scope>
</reference>
<dbReference type="Gene3D" id="1.10.1520.10">
    <property type="entry name" value="Ribonuclease III domain"/>
    <property type="match status" value="1"/>
</dbReference>
<dbReference type="EMBL" id="MHCH01000047">
    <property type="protein sequence ID" value="OGY16314.1"/>
    <property type="molecule type" value="Genomic_DNA"/>
</dbReference>
<dbReference type="FunFam" id="1.10.1520.10:FF:000001">
    <property type="entry name" value="Ribonuclease 3"/>
    <property type="match status" value="1"/>
</dbReference>
<dbReference type="PANTHER" id="PTHR11207:SF0">
    <property type="entry name" value="RIBONUCLEASE 3"/>
    <property type="match status" value="1"/>
</dbReference>
<keyword evidence="14 15" id="KW-0694">RNA-binding</keyword>
<evidence type="ECO:0000256" key="7">
    <source>
        <dbReference type="ARBA" id="ARBA00022664"/>
    </source>
</evidence>
<dbReference type="GO" id="GO:0006364">
    <property type="term" value="P:rRNA processing"/>
    <property type="evidence" value="ECO:0007669"/>
    <property type="project" value="UniProtKB-UniRule"/>
</dbReference>